<reference evidence="1" key="1">
    <citation type="submission" date="2016-02" db="EMBL/GenBank/DDBJ databases">
        <title>WGS assembly of Manihot esculenta.</title>
        <authorList>
            <person name="Bredeson J.V."/>
            <person name="Prochnik S.E."/>
            <person name="Lyons J.B."/>
            <person name="Schmutz J."/>
            <person name="Grimwood J."/>
            <person name="Vrebalov J."/>
            <person name="Bart R.S."/>
            <person name="Amuge T."/>
            <person name="Ferguson M.E."/>
            <person name="Green R."/>
            <person name="Putnam N."/>
            <person name="Stites J."/>
            <person name="Rounsley S."/>
            <person name="Rokhsar D.S."/>
        </authorList>
    </citation>
    <scope>NUCLEOTIDE SEQUENCE [LARGE SCALE GENOMIC DNA]</scope>
    <source>
        <tissue evidence="1">Leaf</tissue>
    </source>
</reference>
<dbReference type="EMBL" id="CM004404">
    <property type="protein sequence ID" value="OAY23690.1"/>
    <property type="molecule type" value="Genomic_DNA"/>
</dbReference>
<dbReference type="AlphaFoldDB" id="A0A2C9U2W6"/>
<proteinExistence type="predicted"/>
<organism evidence="1">
    <name type="scientific">Manihot esculenta</name>
    <name type="common">Cassava</name>
    <name type="synonym">Jatropha manihot</name>
    <dbReference type="NCBI Taxonomy" id="3983"/>
    <lineage>
        <taxon>Eukaryota</taxon>
        <taxon>Viridiplantae</taxon>
        <taxon>Streptophyta</taxon>
        <taxon>Embryophyta</taxon>
        <taxon>Tracheophyta</taxon>
        <taxon>Spermatophyta</taxon>
        <taxon>Magnoliopsida</taxon>
        <taxon>eudicotyledons</taxon>
        <taxon>Gunneridae</taxon>
        <taxon>Pentapetalae</taxon>
        <taxon>rosids</taxon>
        <taxon>fabids</taxon>
        <taxon>Malpighiales</taxon>
        <taxon>Euphorbiaceae</taxon>
        <taxon>Crotonoideae</taxon>
        <taxon>Manihoteae</taxon>
        <taxon>Manihot</taxon>
    </lineage>
</organism>
<sequence length="35" mass="3904">MVPTPILTVGQVSLHLTAIGNMDMIQLFEKLYNKS</sequence>
<gene>
    <name evidence="1" type="ORF">MANES_18G099300</name>
</gene>
<protein>
    <submittedName>
        <fullName evidence="1">Uncharacterized protein</fullName>
    </submittedName>
</protein>
<name>A0A2C9U2W6_MANES</name>
<accession>A0A2C9U2W6</accession>
<evidence type="ECO:0000313" key="1">
    <source>
        <dbReference type="EMBL" id="OAY23690.1"/>
    </source>
</evidence>